<evidence type="ECO:0000256" key="2">
    <source>
        <dbReference type="ARBA" id="ARBA00003532"/>
    </source>
</evidence>
<comment type="caution">
    <text evidence="11">The sequence shown here is derived from an EMBL/GenBank/DDBJ whole genome shotgun (WGS) entry which is preliminary data.</text>
</comment>
<protein>
    <recommendedName>
        <fullName evidence="9">Ferredoxin</fullName>
    </recommendedName>
</protein>
<dbReference type="Proteomes" id="UP000756860">
    <property type="component" value="Unassembled WGS sequence"/>
</dbReference>
<dbReference type="EMBL" id="JAHCVK010000002">
    <property type="protein sequence ID" value="MBT0652775.1"/>
    <property type="molecule type" value="Genomic_DNA"/>
</dbReference>
<evidence type="ECO:0000256" key="3">
    <source>
        <dbReference type="ARBA" id="ARBA00022448"/>
    </source>
</evidence>
<keyword evidence="6 9" id="KW-0249">Electron transport</keyword>
<comment type="cofactor">
    <cofactor evidence="1">
        <name>[4Fe-4S] cluster</name>
        <dbReference type="ChEBI" id="CHEBI:49883"/>
    </cofactor>
</comment>
<dbReference type="InterPro" id="IPR052395">
    <property type="entry name" value="ET_Ferredoxin"/>
</dbReference>
<proteinExistence type="predicted"/>
<dbReference type="InterPro" id="IPR017896">
    <property type="entry name" value="4Fe4S_Fe-S-bd"/>
</dbReference>
<reference evidence="11 12" key="1">
    <citation type="submission" date="2021-05" db="EMBL/GenBank/DDBJ databases">
        <title>The draft genome of Geobacter luticola JCM 17780.</title>
        <authorList>
            <person name="Xu Z."/>
            <person name="Masuda Y."/>
            <person name="Itoh H."/>
            <person name="Senoo K."/>
        </authorList>
    </citation>
    <scope>NUCLEOTIDE SEQUENCE [LARGE SCALE GENOMIC DNA]</scope>
    <source>
        <strain evidence="11 12">JCM 17780</strain>
    </source>
</reference>
<keyword evidence="3 9" id="KW-0813">Transport</keyword>
<name>A0ABS5SC77_9BACT</name>
<dbReference type="PROSITE" id="PS51379">
    <property type="entry name" value="4FE4S_FER_2"/>
    <property type="match status" value="1"/>
</dbReference>
<evidence type="ECO:0000256" key="8">
    <source>
        <dbReference type="ARBA" id="ARBA00023014"/>
    </source>
</evidence>
<sequence>MARTVWVDRDECISCGLCVSLLPEVFRFEGGKSEAYNPLGAPEEKLQECVDGCPVGAIHWKA</sequence>
<comment type="function">
    <text evidence="2 9">Ferredoxins are iron-sulfur proteins that transfer electrons in a wide variety of metabolic reactions.</text>
</comment>
<dbReference type="SUPFAM" id="SSF54862">
    <property type="entry name" value="4Fe-4S ferredoxins"/>
    <property type="match status" value="1"/>
</dbReference>
<dbReference type="PANTHER" id="PTHR39163">
    <property type="entry name" value="FERREDOXIN"/>
    <property type="match status" value="1"/>
</dbReference>
<dbReference type="RefSeq" id="WP_214174773.1">
    <property type="nucleotide sequence ID" value="NZ_JAHCVK010000002.1"/>
</dbReference>
<evidence type="ECO:0000256" key="4">
    <source>
        <dbReference type="ARBA" id="ARBA00022485"/>
    </source>
</evidence>
<keyword evidence="8 9" id="KW-0411">Iron-sulfur</keyword>
<dbReference type="InterPro" id="IPR001080">
    <property type="entry name" value="3Fe4S_ferredoxin"/>
</dbReference>
<feature type="domain" description="4Fe-4S ferredoxin-type" evidence="10">
    <location>
        <begin position="3"/>
        <end position="31"/>
    </location>
</feature>
<gene>
    <name evidence="11" type="ORF">KI810_06890</name>
</gene>
<dbReference type="Pfam" id="PF13370">
    <property type="entry name" value="Fer4_13"/>
    <property type="match status" value="1"/>
</dbReference>
<evidence type="ECO:0000256" key="5">
    <source>
        <dbReference type="ARBA" id="ARBA00022723"/>
    </source>
</evidence>
<evidence type="ECO:0000256" key="9">
    <source>
        <dbReference type="RuleBase" id="RU368020"/>
    </source>
</evidence>
<dbReference type="PANTHER" id="PTHR39163:SF1">
    <property type="entry name" value="FERREDOXIN"/>
    <property type="match status" value="1"/>
</dbReference>
<organism evidence="11 12">
    <name type="scientific">Geomobilimonas luticola</name>
    <dbReference type="NCBI Taxonomy" id="1114878"/>
    <lineage>
        <taxon>Bacteria</taxon>
        <taxon>Pseudomonadati</taxon>
        <taxon>Thermodesulfobacteriota</taxon>
        <taxon>Desulfuromonadia</taxon>
        <taxon>Geobacterales</taxon>
        <taxon>Geobacteraceae</taxon>
        <taxon>Geomobilimonas</taxon>
    </lineage>
</organism>
<keyword evidence="5 9" id="KW-0479">Metal-binding</keyword>
<evidence type="ECO:0000313" key="11">
    <source>
        <dbReference type="EMBL" id="MBT0652775.1"/>
    </source>
</evidence>
<evidence type="ECO:0000256" key="7">
    <source>
        <dbReference type="ARBA" id="ARBA00023004"/>
    </source>
</evidence>
<keyword evidence="12" id="KW-1185">Reference proteome</keyword>
<evidence type="ECO:0000259" key="10">
    <source>
        <dbReference type="PROSITE" id="PS51379"/>
    </source>
</evidence>
<dbReference type="PRINTS" id="PR00352">
    <property type="entry name" value="3FE4SFRDOXIN"/>
</dbReference>
<keyword evidence="7 9" id="KW-0408">Iron</keyword>
<evidence type="ECO:0000256" key="1">
    <source>
        <dbReference type="ARBA" id="ARBA00001966"/>
    </source>
</evidence>
<keyword evidence="4" id="KW-0004">4Fe-4S</keyword>
<dbReference type="Gene3D" id="3.30.70.20">
    <property type="match status" value="1"/>
</dbReference>
<evidence type="ECO:0000313" key="12">
    <source>
        <dbReference type="Proteomes" id="UP000756860"/>
    </source>
</evidence>
<evidence type="ECO:0000256" key="6">
    <source>
        <dbReference type="ARBA" id="ARBA00022982"/>
    </source>
</evidence>
<accession>A0ABS5SC77</accession>